<proteinExistence type="inferred from homology"/>
<protein>
    <recommendedName>
        <fullName evidence="8">Tryptophan synthase alpha chain</fullName>
        <ecNumber evidence="8">4.2.1.20</ecNumber>
    </recommendedName>
</protein>
<evidence type="ECO:0000256" key="3">
    <source>
        <dbReference type="ARBA" id="ARBA00022605"/>
    </source>
</evidence>
<comment type="subunit">
    <text evidence="2 8">Tetramer of two alpha and two beta chains.</text>
</comment>
<keyword evidence="5 8" id="KW-0057">Aromatic amino acid biosynthesis</keyword>
<comment type="similarity">
    <text evidence="8 9">Belongs to the TrpA family.</text>
</comment>
<evidence type="ECO:0000313" key="11">
    <source>
        <dbReference type="Proteomes" id="UP000094296"/>
    </source>
</evidence>
<dbReference type="NCBIfam" id="TIGR00262">
    <property type="entry name" value="trpA"/>
    <property type="match status" value="1"/>
</dbReference>
<keyword evidence="11" id="KW-1185">Reference proteome</keyword>
<feature type="active site" description="Proton acceptor" evidence="8">
    <location>
        <position position="35"/>
    </location>
</feature>
<dbReference type="OrthoDB" id="9804578at2"/>
<evidence type="ECO:0000256" key="9">
    <source>
        <dbReference type="RuleBase" id="RU003662"/>
    </source>
</evidence>
<dbReference type="Proteomes" id="UP000094296">
    <property type="component" value="Unassembled WGS sequence"/>
</dbReference>
<dbReference type="PANTHER" id="PTHR43406">
    <property type="entry name" value="TRYPTOPHAN SYNTHASE, ALPHA CHAIN"/>
    <property type="match status" value="1"/>
</dbReference>
<dbReference type="AlphaFoldDB" id="A0A1E5G6B2"/>
<keyword evidence="6 8" id="KW-0456">Lyase</keyword>
<comment type="pathway">
    <text evidence="1 8">Amino-acid biosynthesis; L-tryptophan biosynthesis; L-tryptophan from chorismate: step 5/5.</text>
</comment>
<dbReference type="InterPro" id="IPR013785">
    <property type="entry name" value="Aldolase_TIM"/>
</dbReference>
<dbReference type="EMBL" id="MIJE01000001">
    <property type="protein sequence ID" value="OEF98720.1"/>
    <property type="molecule type" value="Genomic_DNA"/>
</dbReference>
<keyword evidence="3 8" id="KW-0028">Amino-acid biosynthesis</keyword>
<dbReference type="HAMAP" id="MF_00131">
    <property type="entry name" value="Trp_synth_alpha"/>
    <property type="match status" value="1"/>
</dbReference>
<evidence type="ECO:0000256" key="1">
    <source>
        <dbReference type="ARBA" id="ARBA00004733"/>
    </source>
</evidence>
<evidence type="ECO:0000256" key="8">
    <source>
        <dbReference type="HAMAP-Rule" id="MF_00131"/>
    </source>
</evidence>
<reference evidence="10 11" key="1">
    <citation type="submission" date="2016-09" db="EMBL/GenBank/DDBJ databases">
        <title>Draft genome sequence for the type strain of Desulfuribacillus alkaliarsenatis AHT28, an obligately anaerobic, sulfidogenic bacterium isolated from Russian soda lake sediments.</title>
        <authorList>
            <person name="Abin C.A."/>
            <person name="Hollibaugh J.T."/>
        </authorList>
    </citation>
    <scope>NUCLEOTIDE SEQUENCE [LARGE SCALE GENOMIC DNA]</scope>
    <source>
        <strain evidence="10 11">AHT28</strain>
    </source>
</reference>
<dbReference type="STRING" id="766136.BHF68_03410"/>
<evidence type="ECO:0000256" key="2">
    <source>
        <dbReference type="ARBA" id="ARBA00011270"/>
    </source>
</evidence>
<dbReference type="GO" id="GO:0004834">
    <property type="term" value="F:tryptophan synthase activity"/>
    <property type="evidence" value="ECO:0007669"/>
    <property type="project" value="UniProtKB-UniRule"/>
</dbReference>
<dbReference type="UniPathway" id="UPA00035">
    <property type="reaction ID" value="UER00044"/>
</dbReference>
<feature type="active site" description="Proton acceptor" evidence="8">
    <location>
        <position position="46"/>
    </location>
</feature>
<gene>
    <name evidence="8" type="primary">trpA</name>
    <name evidence="10" type="ORF">BHF68_03410</name>
</gene>
<evidence type="ECO:0000256" key="7">
    <source>
        <dbReference type="ARBA" id="ARBA00049047"/>
    </source>
</evidence>
<keyword evidence="4 8" id="KW-0822">Tryptophan biosynthesis</keyword>
<name>A0A1E5G6B2_9FIRM</name>
<dbReference type="SUPFAM" id="SSF51366">
    <property type="entry name" value="Ribulose-phoshate binding barrel"/>
    <property type="match status" value="1"/>
</dbReference>
<comment type="caution">
    <text evidence="10">The sequence shown here is derived from an EMBL/GenBank/DDBJ whole genome shotgun (WGS) entry which is preliminary data.</text>
</comment>
<dbReference type="RefSeq" id="WP_069642212.1">
    <property type="nucleotide sequence ID" value="NZ_MIJE01000001.1"/>
</dbReference>
<dbReference type="CDD" id="cd04724">
    <property type="entry name" value="Tryptophan_synthase_alpha"/>
    <property type="match status" value="1"/>
</dbReference>
<evidence type="ECO:0000256" key="4">
    <source>
        <dbReference type="ARBA" id="ARBA00022822"/>
    </source>
</evidence>
<dbReference type="EC" id="4.2.1.20" evidence="8"/>
<evidence type="ECO:0000313" key="10">
    <source>
        <dbReference type="EMBL" id="OEF98720.1"/>
    </source>
</evidence>
<evidence type="ECO:0000256" key="6">
    <source>
        <dbReference type="ARBA" id="ARBA00023239"/>
    </source>
</evidence>
<dbReference type="InterPro" id="IPR011060">
    <property type="entry name" value="RibuloseP-bd_barrel"/>
</dbReference>
<comment type="catalytic activity">
    <reaction evidence="7 8">
        <text>(1S,2R)-1-C-(indol-3-yl)glycerol 3-phosphate + L-serine = D-glyceraldehyde 3-phosphate + L-tryptophan + H2O</text>
        <dbReference type="Rhea" id="RHEA:10532"/>
        <dbReference type="ChEBI" id="CHEBI:15377"/>
        <dbReference type="ChEBI" id="CHEBI:33384"/>
        <dbReference type="ChEBI" id="CHEBI:57912"/>
        <dbReference type="ChEBI" id="CHEBI:58866"/>
        <dbReference type="ChEBI" id="CHEBI:59776"/>
        <dbReference type="EC" id="4.2.1.20"/>
    </reaction>
</comment>
<sequence length="259" mass="28939">MNKLFVPFITAGYPSLDITKEIIREFNDMQIPYVELGVPYSDPLADGPTIQRASDIALANGANLDTIFDMISSIAEPLSSKLIIFSYYNPLYVYGFKKFCEKCKKLGIYGVLIPDLPKEEEHEVISLINDYDLVLIPLVTPTSASRLQLILEGKDRGFIYCVSSLGVTGERQSFHSNLEKFIDKVKSISDLPVVVGFGVSSREQAEDICNFADGVIVGSKIINIITNAFEKFIDQKTPAFIAKEVRKNVENICPYVYNK</sequence>
<dbReference type="InterPro" id="IPR002028">
    <property type="entry name" value="Trp_synthase_suA"/>
</dbReference>
<dbReference type="GO" id="GO:0005829">
    <property type="term" value="C:cytosol"/>
    <property type="evidence" value="ECO:0007669"/>
    <property type="project" value="TreeGrafter"/>
</dbReference>
<dbReference type="InterPro" id="IPR018204">
    <property type="entry name" value="Trp_synthase_alpha_AS"/>
</dbReference>
<dbReference type="PANTHER" id="PTHR43406:SF1">
    <property type="entry name" value="TRYPTOPHAN SYNTHASE ALPHA CHAIN, CHLOROPLASTIC"/>
    <property type="match status" value="1"/>
</dbReference>
<dbReference type="Gene3D" id="3.20.20.70">
    <property type="entry name" value="Aldolase class I"/>
    <property type="match status" value="1"/>
</dbReference>
<evidence type="ECO:0000256" key="5">
    <source>
        <dbReference type="ARBA" id="ARBA00023141"/>
    </source>
</evidence>
<accession>A0A1E5G6B2</accession>
<comment type="function">
    <text evidence="8">The alpha subunit is responsible for the aldol cleavage of indoleglycerol phosphate to indole and glyceraldehyde 3-phosphate.</text>
</comment>
<dbReference type="Pfam" id="PF00290">
    <property type="entry name" value="Trp_syntA"/>
    <property type="match status" value="1"/>
</dbReference>
<dbReference type="PROSITE" id="PS00167">
    <property type="entry name" value="TRP_SYNTHASE_ALPHA"/>
    <property type="match status" value="1"/>
</dbReference>
<organism evidence="10 11">
    <name type="scientific">Desulfuribacillus alkaliarsenatis</name>
    <dbReference type="NCBI Taxonomy" id="766136"/>
    <lineage>
        <taxon>Bacteria</taxon>
        <taxon>Bacillati</taxon>
        <taxon>Bacillota</taxon>
        <taxon>Desulfuribacillia</taxon>
        <taxon>Desulfuribacillales</taxon>
        <taxon>Desulfuribacillaceae</taxon>
        <taxon>Desulfuribacillus</taxon>
    </lineage>
</organism>